<sequence>MCCSLLLWVGLLVGLTSYIIYTPQVDLSALKSERILLTGGGSGIGEEMARLAVSYGAHVTITGRRESRLKKVCDTIMANSASTGKCSYVVGDMSSKEDVIRVVREAVEVMGGLDSLILNHVWGVVKYFEDLEFDEITEAFTQTFHANVLGNMWLVHLTLPHLKASASTRGHRSHILHVGSISVTYGVPKLSFYAASKLAMNGFIDAVRMELGPKSVVSLTTANVGAVATDTFKDSLINPTSVELDSAMETEKCARLLLEYMVAEKREVMMPLVDKPFPISGYISWMFPEAAEYMLRSQYNITGAKQGFLKDVGGKPPQDLPQPPKDV</sequence>
<proteinExistence type="predicted"/>
<protein>
    <submittedName>
        <fullName evidence="1">Uncharacterized protein</fullName>
    </submittedName>
</protein>
<reference evidence="1" key="1">
    <citation type="journal article" date="2020" name="J. Eukaryot. Microbiol.">
        <title>De novo Sequencing, Assembly and Annotation of the Transcriptome for the Free-Living Testate Amoeba Arcella intermedia.</title>
        <authorList>
            <person name="Ribeiro G.M."/>
            <person name="Porfirio-Sousa A.L."/>
            <person name="Maurer-Alcala X.X."/>
            <person name="Katz L.A."/>
            <person name="Lahr D.J.G."/>
        </authorList>
    </citation>
    <scope>NUCLEOTIDE SEQUENCE</scope>
</reference>
<dbReference type="EMBL" id="GIBP01004664">
    <property type="protein sequence ID" value="NDV33633.1"/>
    <property type="molecule type" value="Transcribed_RNA"/>
</dbReference>
<dbReference type="PANTHER" id="PTHR44279:SF2">
    <property type="entry name" value="HYDROXYSTEROID (11-BETA) DEHYDROGENASE 1-LIKE B-RELATED"/>
    <property type="match status" value="1"/>
</dbReference>
<organism evidence="1">
    <name type="scientific">Arcella intermedia</name>
    <dbReference type="NCBI Taxonomy" id="1963864"/>
    <lineage>
        <taxon>Eukaryota</taxon>
        <taxon>Amoebozoa</taxon>
        <taxon>Tubulinea</taxon>
        <taxon>Elardia</taxon>
        <taxon>Arcellinida</taxon>
        <taxon>Sphaerothecina</taxon>
        <taxon>Arcellidae</taxon>
        <taxon>Arcella</taxon>
    </lineage>
</organism>
<dbReference type="Gene3D" id="3.40.50.720">
    <property type="entry name" value="NAD(P)-binding Rossmann-like Domain"/>
    <property type="match status" value="1"/>
</dbReference>
<dbReference type="InterPro" id="IPR051253">
    <property type="entry name" value="11-beta-HSD"/>
</dbReference>
<dbReference type="AlphaFoldDB" id="A0A6B2L9A2"/>
<dbReference type="Pfam" id="PF00106">
    <property type="entry name" value="adh_short"/>
    <property type="match status" value="1"/>
</dbReference>
<accession>A0A6B2L9A2</accession>
<dbReference type="PANTHER" id="PTHR44279">
    <property type="entry name" value="HYDROXYSTEROID (11-BETA) DEHYDROGENASE 1-LIKE B-RELATED"/>
    <property type="match status" value="1"/>
</dbReference>
<name>A0A6B2L9A2_9EUKA</name>
<dbReference type="SUPFAM" id="SSF51735">
    <property type="entry name" value="NAD(P)-binding Rossmann-fold domains"/>
    <property type="match status" value="1"/>
</dbReference>
<dbReference type="InterPro" id="IPR002347">
    <property type="entry name" value="SDR_fam"/>
</dbReference>
<evidence type="ECO:0000313" key="1">
    <source>
        <dbReference type="EMBL" id="NDV33633.1"/>
    </source>
</evidence>
<dbReference type="PRINTS" id="PR00081">
    <property type="entry name" value="GDHRDH"/>
</dbReference>
<dbReference type="InterPro" id="IPR036291">
    <property type="entry name" value="NAD(P)-bd_dom_sf"/>
</dbReference>
<dbReference type="InterPro" id="IPR020904">
    <property type="entry name" value="Sc_DH/Rdtase_CS"/>
</dbReference>
<dbReference type="PROSITE" id="PS00061">
    <property type="entry name" value="ADH_SHORT"/>
    <property type="match status" value="1"/>
</dbReference>
<dbReference type="GO" id="GO:0016491">
    <property type="term" value="F:oxidoreductase activity"/>
    <property type="evidence" value="ECO:0007669"/>
    <property type="project" value="TreeGrafter"/>
</dbReference>